<evidence type="ECO:0000313" key="1">
    <source>
        <dbReference type="EMBL" id="MCI23721.1"/>
    </source>
</evidence>
<organism evidence="1 2">
    <name type="scientific">Trifolium medium</name>
    <dbReference type="NCBI Taxonomy" id="97028"/>
    <lineage>
        <taxon>Eukaryota</taxon>
        <taxon>Viridiplantae</taxon>
        <taxon>Streptophyta</taxon>
        <taxon>Embryophyta</taxon>
        <taxon>Tracheophyta</taxon>
        <taxon>Spermatophyta</taxon>
        <taxon>Magnoliopsida</taxon>
        <taxon>eudicotyledons</taxon>
        <taxon>Gunneridae</taxon>
        <taxon>Pentapetalae</taxon>
        <taxon>rosids</taxon>
        <taxon>fabids</taxon>
        <taxon>Fabales</taxon>
        <taxon>Fabaceae</taxon>
        <taxon>Papilionoideae</taxon>
        <taxon>50 kb inversion clade</taxon>
        <taxon>NPAAA clade</taxon>
        <taxon>Hologalegina</taxon>
        <taxon>IRL clade</taxon>
        <taxon>Trifolieae</taxon>
        <taxon>Trifolium</taxon>
    </lineage>
</organism>
<dbReference type="GO" id="GO:0005682">
    <property type="term" value="C:U5 snRNP"/>
    <property type="evidence" value="ECO:0007669"/>
    <property type="project" value="InterPro"/>
</dbReference>
<reference evidence="1 2" key="1">
    <citation type="journal article" date="2018" name="Front. Plant Sci.">
        <title>Red Clover (Trifolium pratense) and Zigzag Clover (T. medium) - A Picture of Genomic Similarities and Differences.</title>
        <authorList>
            <person name="Dluhosova J."/>
            <person name="Istvanek J."/>
            <person name="Nedelnik J."/>
            <person name="Repkova J."/>
        </authorList>
    </citation>
    <scope>NUCLEOTIDE SEQUENCE [LARGE SCALE GENOMIC DNA]</scope>
    <source>
        <strain evidence="2">cv. 10/8</strain>
        <tissue evidence="1">Leaf</tissue>
    </source>
</reference>
<comment type="caution">
    <text evidence="1">The sequence shown here is derived from an EMBL/GenBank/DDBJ whole genome shotgun (WGS) entry which is preliminary data.</text>
</comment>
<sequence>MSGETKIVFDQLTKDATKLMENGEYDVYHEKKLVFEREAEGYE</sequence>
<keyword evidence="2" id="KW-1185">Reference proteome</keyword>
<accession>A0A392QH45</accession>
<feature type="non-terminal residue" evidence="1">
    <location>
        <position position="43"/>
    </location>
</feature>
<dbReference type="Proteomes" id="UP000265520">
    <property type="component" value="Unassembled WGS sequence"/>
</dbReference>
<dbReference type="PANTHER" id="PTHR13138">
    <property type="entry name" value="PROTEIN LIN1"/>
    <property type="match status" value="1"/>
</dbReference>
<proteinExistence type="predicted"/>
<dbReference type="AlphaFoldDB" id="A0A392QH45"/>
<evidence type="ECO:0000313" key="2">
    <source>
        <dbReference type="Proteomes" id="UP000265520"/>
    </source>
</evidence>
<dbReference type="InterPro" id="IPR039905">
    <property type="entry name" value="CD2BP2/Lin1"/>
</dbReference>
<protein>
    <submittedName>
        <fullName evidence="1">CD2 antigen cytoplasmic tail-binding protein</fullName>
    </submittedName>
</protein>
<name>A0A392QH45_9FABA</name>
<dbReference type="PANTHER" id="PTHR13138:SF3">
    <property type="entry name" value="CD2 ANTIGEN CYTOPLASMIC TAIL-BINDING PROTEIN 2"/>
    <property type="match status" value="1"/>
</dbReference>
<dbReference type="EMBL" id="LXQA010137525">
    <property type="protein sequence ID" value="MCI23721.1"/>
    <property type="molecule type" value="Genomic_DNA"/>
</dbReference>